<evidence type="ECO:0000313" key="1">
    <source>
        <dbReference type="EMBL" id="KAH1185766.1"/>
    </source>
</evidence>
<keyword evidence="2" id="KW-1185">Reference proteome</keyword>
<name>A0A9D3XUJ3_9SAUR</name>
<proteinExistence type="predicted"/>
<dbReference type="Proteomes" id="UP000827986">
    <property type="component" value="Unassembled WGS sequence"/>
</dbReference>
<reference evidence="1" key="1">
    <citation type="submission" date="2021-09" db="EMBL/GenBank/DDBJ databases">
        <title>The genome of Mauremys mutica provides insights into the evolution of semi-aquatic lifestyle.</title>
        <authorList>
            <person name="Gong S."/>
            <person name="Gao Y."/>
        </authorList>
    </citation>
    <scope>NUCLEOTIDE SEQUENCE</scope>
    <source>
        <strain evidence="1">MM-2020</strain>
        <tissue evidence="1">Muscle</tissue>
    </source>
</reference>
<protein>
    <submittedName>
        <fullName evidence="1">Uncharacterized protein</fullName>
    </submittedName>
</protein>
<accession>A0A9D3XUJ3</accession>
<organism evidence="1 2">
    <name type="scientific">Mauremys mutica</name>
    <name type="common">yellowpond turtle</name>
    <dbReference type="NCBI Taxonomy" id="74926"/>
    <lineage>
        <taxon>Eukaryota</taxon>
        <taxon>Metazoa</taxon>
        <taxon>Chordata</taxon>
        <taxon>Craniata</taxon>
        <taxon>Vertebrata</taxon>
        <taxon>Euteleostomi</taxon>
        <taxon>Archelosauria</taxon>
        <taxon>Testudinata</taxon>
        <taxon>Testudines</taxon>
        <taxon>Cryptodira</taxon>
        <taxon>Durocryptodira</taxon>
        <taxon>Testudinoidea</taxon>
        <taxon>Geoemydidae</taxon>
        <taxon>Geoemydinae</taxon>
        <taxon>Mauremys</taxon>
    </lineage>
</organism>
<comment type="caution">
    <text evidence="1">The sequence shown here is derived from an EMBL/GenBank/DDBJ whole genome shotgun (WGS) entry which is preliminary data.</text>
</comment>
<sequence length="154" mass="17599">MYFVLLLNAVQFLREDLCLEGLHSMHLSVTPVLVQGNQTVLFSRMLKNNYLQLKSLVLDLLHSEGCQANMLVISMSLRFKITAKLRLECRLSRFIFPPLFLRSPWALAFADLLQNTLLLWTEPAAEYLSHVVPKASSVRTLCFQLHLTHCAPCI</sequence>
<gene>
    <name evidence="1" type="ORF">KIL84_018515</name>
</gene>
<evidence type="ECO:0000313" key="2">
    <source>
        <dbReference type="Proteomes" id="UP000827986"/>
    </source>
</evidence>
<dbReference type="AlphaFoldDB" id="A0A9D3XUJ3"/>
<dbReference type="EMBL" id="JAHDVG010000463">
    <property type="protein sequence ID" value="KAH1185766.1"/>
    <property type="molecule type" value="Genomic_DNA"/>
</dbReference>